<evidence type="ECO:0000256" key="1">
    <source>
        <dbReference type="SAM" id="MobiDB-lite"/>
    </source>
</evidence>
<reference evidence="2 3" key="2">
    <citation type="submission" date="2014-09" db="EMBL/GenBank/DDBJ databases">
        <authorList>
            <consortium name="NBRP consortium"/>
            <person name="Sawabe T."/>
            <person name="Meirelles P."/>
            <person name="Nakanishi M."/>
            <person name="Sayaka M."/>
            <person name="Hattori M."/>
            <person name="Ohkuma M."/>
        </authorList>
    </citation>
    <scope>NUCLEOTIDE SEQUENCE [LARGE SCALE GENOMIC DNA]</scope>
    <source>
        <strain evidence="2 3">JCM 19240</strain>
    </source>
</reference>
<dbReference type="AlphaFoldDB" id="A0A090TAN6"/>
<keyword evidence="2" id="KW-0067">ATP-binding</keyword>
<keyword evidence="2" id="KW-0347">Helicase</keyword>
<proteinExistence type="predicted"/>
<evidence type="ECO:0000313" key="3">
    <source>
        <dbReference type="Proteomes" id="UP000029224"/>
    </source>
</evidence>
<dbReference type="GO" id="GO:0004386">
    <property type="term" value="F:helicase activity"/>
    <property type="evidence" value="ECO:0007669"/>
    <property type="project" value="UniProtKB-KW"/>
</dbReference>
<dbReference type="EMBL" id="BBMT01000013">
    <property type="protein sequence ID" value="GAL37000.1"/>
    <property type="molecule type" value="Genomic_DNA"/>
</dbReference>
<feature type="region of interest" description="Disordered" evidence="1">
    <location>
        <begin position="1"/>
        <end position="21"/>
    </location>
</feature>
<name>A0A090TAN6_9VIBR</name>
<protein>
    <submittedName>
        <fullName evidence="2">ATP-dependent RNA helicase YejH</fullName>
    </submittedName>
</protein>
<gene>
    <name evidence="2" type="ORF">JCM19240_3966</name>
</gene>
<comment type="caution">
    <text evidence="2">The sequence shown here is derived from an EMBL/GenBank/DDBJ whole genome shotgun (WGS) entry which is preliminary data.</text>
</comment>
<keyword evidence="2" id="KW-0547">Nucleotide-binding</keyword>
<sequence length="117" mass="13228">MLGISSPHSIEGQGGKDVKTPSLGEGCFVNLDPEVIDFWQQLSKQLRLSAKEEFEQLTNHLGHRPRAVEFFRAGHDFTKVNKQHGSWLELVASVEDTSQLQELVEPHSKFFLDAIQK</sequence>
<evidence type="ECO:0000313" key="2">
    <source>
        <dbReference type="EMBL" id="GAL37000.1"/>
    </source>
</evidence>
<accession>A0A090TAN6</accession>
<keyword evidence="2" id="KW-0378">Hydrolase</keyword>
<keyword evidence="3" id="KW-1185">Reference proteome</keyword>
<organism evidence="2 3">
    <name type="scientific">Vibrio maritimus</name>
    <dbReference type="NCBI Taxonomy" id="990268"/>
    <lineage>
        <taxon>Bacteria</taxon>
        <taxon>Pseudomonadati</taxon>
        <taxon>Pseudomonadota</taxon>
        <taxon>Gammaproteobacteria</taxon>
        <taxon>Vibrionales</taxon>
        <taxon>Vibrionaceae</taxon>
        <taxon>Vibrio</taxon>
    </lineage>
</organism>
<reference evidence="2 3" key="1">
    <citation type="submission" date="2014-09" db="EMBL/GenBank/DDBJ databases">
        <title>Vibrio maritimus JCM 19240. (C210) whole genome shotgun sequence.</title>
        <authorList>
            <person name="Sawabe T."/>
            <person name="Meirelles P."/>
            <person name="Nakanishi M."/>
            <person name="Sayaka M."/>
            <person name="Hattori M."/>
            <person name="Ohkuma M."/>
        </authorList>
    </citation>
    <scope>NUCLEOTIDE SEQUENCE [LARGE SCALE GENOMIC DNA]</scope>
    <source>
        <strain evidence="2 3">JCM 19240</strain>
    </source>
</reference>
<dbReference type="Proteomes" id="UP000029224">
    <property type="component" value="Unassembled WGS sequence"/>
</dbReference>